<feature type="signal peptide" evidence="4">
    <location>
        <begin position="1"/>
        <end position="23"/>
    </location>
</feature>
<feature type="repeat" description="PPR" evidence="3">
    <location>
        <begin position="232"/>
        <end position="266"/>
    </location>
</feature>
<gene>
    <name evidence="5" type="ORF">OPV22_001114</name>
</gene>
<feature type="repeat" description="PPR" evidence="3">
    <location>
        <begin position="407"/>
        <end position="441"/>
    </location>
</feature>
<feature type="chain" id="PRO_5043429087" description="Pentatricopeptide repeat-containing protein" evidence="4">
    <location>
        <begin position="24"/>
        <end position="792"/>
    </location>
</feature>
<evidence type="ECO:0000256" key="4">
    <source>
        <dbReference type="SAM" id="SignalP"/>
    </source>
</evidence>
<dbReference type="AlphaFoldDB" id="A0AAV8QCU7"/>
<feature type="repeat" description="PPR" evidence="3">
    <location>
        <begin position="337"/>
        <end position="371"/>
    </location>
</feature>
<feature type="repeat" description="PPR" evidence="3">
    <location>
        <begin position="197"/>
        <end position="231"/>
    </location>
</feature>
<evidence type="ECO:0000256" key="1">
    <source>
        <dbReference type="ARBA" id="ARBA00007626"/>
    </source>
</evidence>
<dbReference type="EMBL" id="JAQQAF010000001">
    <property type="protein sequence ID" value="KAJ8510680.1"/>
    <property type="molecule type" value="Genomic_DNA"/>
</dbReference>
<feature type="repeat" description="PPR" evidence="3">
    <location>
        <begin position="477"/>
        <end position="511"/>
    </location>
</feature>
<dbReference type="Proteomes" id="UP001222027">
    <property type="component" value="Unassembled WGS sequence"/>
</dbReference>
<keyword evidence="2" id="KW-0677">Repeat</keyword>
<feature type="repeat" description="PPR" evidence="3">
    <location>
        <begin position="442"/>
        <end position="476"/>
    </location>
</feature>
<feature type="repeat" description="PPR" evidence="3">
    <location>
        <begin position="372"/>
        <end position="406"/>
    </location>
</feature>
<name>A0AAV8QCU7_ENSVE</name>
<proteinExistence type="inferred from homology"/>
<protein>
    <recommendedName>
        <fullName evidence="7">Pentatricopeptide repeat-containing protein</fullName>
    </recommendedName>
</protein>
<accession>A0AAV8QCU7</accession>
<organism evidence="5 6">
    <name type="scientific">Ensete ventricosum</name>
    <name type="common">Abyssinian banana</name>
    <name type="synonym">Musa ensete</name>
    <dbReference type="NCBI Taxonomy" id="4639"/>
    <lineage>
        <taxon>Eukaryota</taxon>
        <taxon>Viridiplantae</taxon>
        <taxon>Streptophyta</taxon>
        <taxon>Embryophyta</taxon>
        <taxon>Tracheophyta</taxon>
        <taxon>Spermatophyta</taxon>
        <taxon>Magnoliopsida</taxon>
        <taxon>Liliopsida</taxon>
        <taxon>Zingiberales</taxon>
        <taxon>Musaceae</taxon>
        <taxon>Ensete</taxon>
    </lineage>
</organism>
<evidence type="ECO:0000256" key="2">
    <source>
        <dbReference type="ARBA" id="ARBA00022737"/>
    </source>
</evidence>
<dbReference type="PANTHER" id="PTHR47941">
    <property type="entry name" value="PENTATRICOPEPTIDE REPEAT-CONTAINING PROTEIN 3, MITOCHONDRIAL"/>
    <property type="match status" value="1"/>
</dbReference>
<dbReference type="Pfam" id="PF01535">
    <property type="entry name" value="PPR"/>
    <property type="match status" value="1"/>
</dbReference>
<dbReference type="Pfam" id="PF13041">
    <property type="entry name" value="PPR_2"/>
    <property type="match status" value="3"/>
</dbReference>
<dbReference type="InterPro" id="IPR002885">
    <property type="entry name" value="PPR_rpt"/>
</dbReference>
<reference evidence="5 6" key="1">
    <citation type="submission" date="2022-12" db="EMBL/GenBank/DDBJ databases">
        <title>Chromosome-scale assembly of the Ensete ventricosum genome.</title>
        <authorList>
            <person name="Dussert Y."/>
            <person name="Stocks J."/>
            <person name="Wendawek A."/>
            <person name="Woldeyes F."/>
            <person name="Nichols R.A."/>
            <person name="Borrell J.S."/>
        </authorList>
    </citation>
    <scope>NUCLEOTIDE SEQUENCE [LARGE SCALE GENOMIC DNA]</scope>
    <source>
        <strain evidence="6">cv. Maze</strain>
        <tissue evidence="5">Seeds</tissue>
    </source>
</reference>
<keyword evidence="4" id="KW-0732">Signal</keyword>
<sequence length="792" mass="86700">MWLVVDLFHMVVILFKHWGQCASDICCSYGSSFPFRSIHGYGSHACSSTALSAIHVDYSKKLKLKHDIQLDSSAALRVGPADTVDGGSNKSNYNSEKATPVTYAKPLRLPTSNASGLTLDGYHLEHDETSNNDVLCNLCENGKLMEACNLVDVMARLSQVPDLRSCINLIRGLINVDRIEKAIRVLQVMILSGGVPDIITYNKLIGGLCRRGQLNSAIKLVEDMGFCGCPPDVITFNTLFRSMFEHGKYDEAIWFWKNQLRKGYPPYLISYTILLELVCKNCGIRRAMTAMEDLAFDGCHPDLVTFNSLINLICKRGKFEDVAMVVGGLKSHGLEPNAVTYNTLLHSFCIKGKWAEADDMLCIMKKASYPPTVVTYNILINSLCKYQILDRAIDVLHKMLNEGCSPDIVTYNTLLASMCKVDMTEEALNILHSLRDNGYSLVVISYNTLIDGLAKKGEIKKAMVLFNEMVSDGIAPDDITYGSLVMGFCKQDMVHEAVEILQGMVKINCRIRGSTFTLVIQALCRNGQLDTAIEIVSIMVSRYSKASKAVYTSLVRGVAASGLTEAATKLREARAECRRWHNAKNHRFVGFVHNIQFPPGVSYLITLDINIVSRPQPNQQRCSGFFGHCTLYSSSSAACDDGLVLLSSLAGGADVGAFDLELLTEPPALEEPLFFFRCDCLGMAGMSCPGESDGPTASFLRGFRLRRDASVESRPGESPGMLPSDWCRLECLGLVDAGSKSGESGDGSTAEALSFELPAACRTDESSIPPPLANSATAIASYTNSQQSSKQK</sequence>
<keyword evidence="6" id="KW-1185">Reference proteome</keyword>
<dbReference type="InterPro" id="IPR011990">
    <property type="entry name" value="TPR-like_helical_dom_sf"/>
</dbReference>
<evidence type="ECO:0008006" key="7">
    <source>
        <dbReference type="Google" id="ProtNLM"/>
    </source>
</evidence>
<comment type="caution">
    <text evidence="5">The sequence shown here is derived from an EMBL/GenBank/DDBJ whole genome shotgun (WGS) entry which is preliminary data.</text>
</comment>
<dbReference type="NCBIfam" id="TIGR00756">
    <property type="entry name" value="PPR"/>
    <property type="match status" value="8"/>
</dbReference>
<dbReference type="PROSITE" id="PS51375">
    <property type="entry name" value="PPR"/>
    <property type="match status" value="9"/>
</dbReference>
<feature type="repeat" description="PPR" evidence="3">
    <location>
        <begin position="302"/>
        <end position="336"/>
    </location>
</feature>
<comment type="similarity">
    <text evidence="1">Belongs to the PPR family. P subfamily.</text>
</comment>
<dbReference type="Pfam" id="PF12854">
    <property type="entry name" value="PPR_1"/>
    <property type="match status" value="2"/>
</dbReference>
<dbReference type="Gene3D" id="1.25.40.10">
    <property type="entry name" value="Tetratricopeptide repeat domain"/>
    <property type="match status" value="5"/>
</dbReference>
<evidence type="ECO:0000256" key="3">
    <source>
        <dbReference type="PROSITE-ProRule" id="PRU00708"/>
    </source>
</evidence>
<feature type="repeat" description="PPR" evidence="3">
    <location>
        <begin position="512"/>
        <end position="546"/>
    </location>
</feature>
<evidence type="ECO:0000313" key="6">
    <source>
        <dbReference type="Proteomes" id="UP001222027"/>
    </source>
</evidence>
<evidence type="ECO:0000313" key="5">
    <source>
        <dbReference type="EMBL" id="KAJ8510680.1"/>
    </source>
</evidence>